<accession>A0A0G1JAB1</accession>
<gene>
    <name evidence="2" type="ORF">UW30_C0015G0018</name>
</gene>
<dbReference type="InterPro" id="IPR013783">
    <property type="entry name" value="Ig-like_fold"/>
</dbReference>
<dbReference type="AlphaFoldDB" id="A0A0G1JAB1"/>
<dbReference type="EMBL" id="LCHU01000015">
    <property type="protein sequence ID" value="KKT40947.1"/>
    <property type="molecule type" value="Genomic_DNA"/>
</dbReference>
<organism evidence="2 3">
    <name type="scientific">Candidatus Giovannonibacteria bacterium GW2011_GWA2_44_13b</name>
    <dbReference type="NCBI Taxonomy" id="1618647"/>
    <lineage>
        <taxon>Bacteria</taxon>
        <taxon>Candidatus Giovannoniibacteriota</taxon>
    </lineage>
</organism>
<comment type="caution">
    <text evidence="2">The sequence shown here is derived from an EMBL/GenBank/DDBJ whole genome shotgun (WGS) entry which is preliminary data.</text>
</comment>
<dbReference type="PANTHER" id="PTHR37833">
    <property type="entry name" value="LIPOPROTEIN-RELATED"/>
    <property type="match status" value="1"/>
</dbReference>
<sequence length="167" mass="17898">MKNSKIIWGLGVLLLFGGLIIYAKPNADQKKDDAPKVVKGTGTLLVPETKYDFGTISMKKGKVTHTFKVKNTGDAPVSVEKMYTSCMCTTATLFKADEKFGPFGMPGHVAIPKINIVLEPGEEISVDTVFDPNAHGPAGVGKIERIVVLENSAGSPVELKFSAYVTP</sequence>
<dbReference type="InterPro" id="IPR011467">
    <property type="entry name" value="DUF1573"/>
</dbReference>
<name>A0A0G1JAB1_9BACT</name>
<evidence type="ECO:0000313" key="2">
    <source>
        <dbReference type="EMBL" id="KKT40947.1"/>
    </source>
</evidence>
<reference evidence="2 3" key="1">
    <citation type="journal article" date="2015" name="Nature">
        <title>rRNA introns, odd ribosomes, and small enigmatic genomes across a large radiation of phyla.</title>
        <authorList>
            <person name="Brown C.T."/>
            <person name="Hug L.A."/>
            <person name="Thomas B.C."/>
            <person name="Sharon I."/>
            <person name="Castelle C.J."/>
            <person name="Singh A."/>
            <person name="Wilkins M.J."/>
            <person name="Williams K.H."/>
            <person name="Banfield J.F."/>
        </authorList>
    </citation>
    <scope>NUCLEOTIDE SEQUENCE [LARGE SCALE GENOMIC DNA]</scope>
</reference>
<proteinExistence type="predicted"/>
<evidence type="ECO:0008006" key="4">
    <source>
        <dbReference type="Google" id="ProtNLM"/>
    </source>
</evidence>
<keyword evidence="1" id="KW-0472">Membrane</keyword>
<dbReference type="Gene3D" id="2.60.40.10">
    <property type="entry name" value="Immunoglobulins"/>
    <property type="match status" value="1"/>
</dbReference>
<dbReference type="PANTHER" id="PTHR37833:SF1">
    <property type="entry name" value="SIGNAL PEPTIDE PROTEIN"/>
    <property type="match status" value="1"/>
</dbReference>
<dbReference type="Pfam" id="PF07610">
    <property type="entry name" value="DUF1573"/>
    <property type="match status" value="1"/>
</dbReference>
<dbReference type="STRING" id="1618647.UW30_C0015G0018"/>
<evidence type="ECO:0000256" key="1">
    <source>
        <dbReference type="SAM" id="Phobius"/>
    </source>
</evidence>
<feature type="transmembrane region" description="Helical" evidence="1">
    <location>
        <begin position="6"/>
        <end position="23"/>
    </location>
</feature>
<keyword evidence="1" id="KW-1133">Transmembrane helix</keyword>
<protein>
    <recommendedName>
        <fullName evidence="4">PF07610 family protein</fullName>
    </recommendedName>
</protein>
<keyword evidence="1" id="KW-0812">Transmembrane</keyword>
<dbReference type="Proteomes" id="UP000034736">
    <property type="component" value="Unassembled WGS sequence"/>
</dbReference>
<evidence type="ECO:0000313" key="3">
    <source>
        <dbReference type="Proteomes" id="UP000034736"/>
    </source>
</evidence>